<dbReference type="Proteomes" id="UP000623467">
    <property type="component" value="Unassembled WGS sequence"/>
</dbReference>
<gene>
    <name evidence="1" type="ORF">MSAN_01655100</name>
</gene>
<dbReference type="EMBL" id="JACAZH010000014">
    <property type="protein sequence ID" value="KAF7350930.1"/>
    <property type="molecule type" value="Genomic_DNA"/>
</dbReference>
<accession>A0A8H6Y391</accession>
<name>A0A8H6Y391_9AGAR</name>
<evidence type="ECO:0000313" key="2">
    <source>
        <dbReference type="Proteomes" id="UP000623467"/>
    </source>
</evidence>
<reference evidence="1" key="1">
    <citation type="submission" date="2020-05" db="EMBL/GenBank/DDBJ databases">
        <title>Mycena genomes resolve the evolution of fungal bioluminescence.</title>
        <authorList>
            <person name="Tsai I.J."/>
        </authorList>
    </citation>
    <scope>NUCLEOTIDE SEQUENCE</scope>
    <source>
        <strain evidence="1">160909Yilan</strain>
    </source>
</reference>
<protein>
    <submittedName>
        <fullName evidence="1">Uncharacterized protein</fullName>
    </submittedName>
</protein>
<proteinExistence type="predicted"/>
<comment type="caution">
    <text evidence="1">The sequence shown here is derived from an EMBL/GenBank/DDBJ whole genome shotgun (WGS) entry which is preliminary data.</text>
</comment>
<sequence>MSMDPVPDAVQLLDVNCDNKLSIIRGVASIPHGEAACSAVRSIHCDALGLLVVRCGSDPEITICWGYSSVILGTYALLSELVTEIEEVTVVVLQTVNGDVLSRNTNRPVRRLWIMKRSLPSIFKSMKSGGLLVVVIVVEDVVPSSALSVTDPEFGGEY</sequence>
<organism evidence="1 2">
    <name type="scientific">Mycena sanguinolenta</name>
    <dbReference type="NCBI Taxonomy" id="230812"/>
    <lineage>
        <taxon>Eukaryota</taxon>
        <taxon>Fungi</taxon>
        <taxon>Dikarya</taxon>
        <taxon>Basidiomycota</taxon>
        <taxon>Agaricomycotina</taxon>
        <taxon>Agaricomycetes</taxon>
        <taxon>Agaricomycetidae</taxon>
        <taxon>Agaricales</taxon>
        <taxon>Marasmiineae</taxon>
        <taxon>Mycenaceae</taxon>
        <taxon>Mycena</taxon>
    </lineage>
</organism>
<dbReference type="AlphaFoldDB" id="A0A8H6Y391"/>
<keyword evidence="2" id="KW-1185">Reference proteome</keyword>
<evidence type="ECO:0000313" key="1">
    <source>
        <dbReference type="EMBL" id="KAF7350930.1"/>
    </source>
</evidence>